<dbReference type="GO" id="GO:0006508">
    <property type="term" value="P:proteolysis"/>
    <property type="evidence" value="ECO:0007669"/>
    <property type="project" value="UniProtKB-KW"/>
</dbReference>
<name>A0A1H7ZS44_9SPHN</name>
<protein>
    <submittedName>
        <fullName evidence="2">Aspartyl protease family protein</fullName>
    </submittedName>
</protein>
<dbReference type="CDD" id="cd05483">
    <property type="entry name" value="retropepsin_like_bacteria"/>
    <property type="match status" value="1"/>
</dbReference>
<gene>
    <name evidence="2" type="ORF">SAMN05192583_0791</name>
</gene>
<keyword evidence="1" id="KW-0472">Membrane</keyword>
<dbReference type="InterPro" id="IPR011969">
    <property type="entry name" value="Clan_AA_Asp_peptidase_C"/>
</dbReference>
<evidence type="ECO:0000256" key="1">
    <source>
        <dbReference type="SAM" id="Phobius"/>
    </source>
</evidence>
<dbReference type="NCBIfam" id="TIGR02281">
    <property type="entry name" value="clan_AA_DTGA"/>
    <property type="match status" value="1"/>
</dbReference>
<evidence type="ECO:0000313" key="3">
    <source>
        <dbReference type="Proteomes" id="UP000199206"/>
    </source>
</evidence>
<reference evidence="3" key="1">
    <citation type="submission" date="2016-10" db="EMBL/GenBank/DDBJ databases">
        <authorList>
            <person name="Varghese N."/>
            <person name="Submissions S."/>
        </authorList>
    </citation>
    <scope>NUCLEOTIDE SEQUENCE [LARGE SCALE GENOMIC DNA]</scope>
    <source>
        <strain evidence="3">S6-262</strain>
    </source>
</reference>
<dbReference type="SUPFAM" id="SSF50630">
    <property type="entry name" value="Acid proteases"/>
    <property type="match status" value="1"/>
</dbReference>
<keyword evidence="2" id="KW-0645">Protease</keyword>
<dbReference type="RefSeq" id="WP_093664287.1">
    <property type="nucleotide sequence ID" value="NZ_FOCF01000001.1"/>
</dbReference>
<proteinExistence type="predicted"/>
<accession>A0A1H7ZS44</accession>
<evidence type="ECO:0000313" key="2">
    <source>
        <dbReference type="EMBL" id="SEM60368.1"/>
    </source>
</evidence>
<keyword evidence="2" id="KW-0378">Hydrolase</keyword>
<keyword evidence="3" id="KW-1185">Reference proteome</keyword>
<keyword evidence="1" id="KW-0812">Transmembrane</keyword>
<dbReference type="InterPro" id="IPR034122">
    <property type="entry name" value="Retropepsin-like_bacterial"/>
</dbReference>
<dbReference type="Gene3D" id="2.40.70.10">
    <property type="entry name" value="Acid Proteases"/>
    <property type="match status" value="1"/>
</dbReference>
<dbReference type="OrthoDB" id="7595324at2"/>
<organism evidence="2 3">
    <name type="scientific">Sphingomonas gellani</name>
    <dbReference type="NCBI Taxonomy" id="1166340"/>
    <lineage>
        <taxon>Bacteria</taxon>
        <taxon>Pseudomonadati</taxon>
        <taxon>Pseudomonadota</taxon>
        <taxon>Alphaproteobacteria</taxon>
        <taxon>Sphingomonadales</taxon>
        <taxon>Sphingomonadaceae</taxon>
        <taxon>Sphingomonas</taxon>
    </lineage>
</organism>
<dbReference type="Proteomes" id="UP000199206">
    <property type="component" value="Unassembled WGS sequence"/>
</dbReference>
<dbReference type="AlphaFoldDB" id="A0A1H7ZS44"/>
<dbReference type="InterPro" id="IPR021109">
    <property type="entry name" value="Peptidase_aspartic_dom_sf"/>
</dbReference>
<feature type="transmembrane region" description="Helical" evidence="1">
    <location>
        <begin position="28"/>
        <end position="44"/>
    </location>
</feature>
<dbReference type="GO" id="GO:0008233">
    <property type="term" value="F:peptidase activity"/>
    <property type="evidence" value="ECO:0007669"/>
    <property type="project" value="UniProtKB-KW"/>
</dbReference>
<dbReference type="EMBL" id="FOCF01000001">
    <property type="protein sequence ID" value="SEM60368.1"/>
    <property type="molecule type" value="Genomic_DNA"/>
</dbReference>
<dbReference type="Pfam" id="PF13975">
    <property type="entry name" value="gag-asp_proteas"/>
    <property type="match status" value="1"/>
</dbReference>
<sequence length="192" mass="21100">MWLGILILLPLSALLARRVPILRIVVNLAAWGAILLVGTIVWSQRDTLSPVLSRAARILKLDNQSVVGTRTHIRMSSDGHFWAEVRIDHVQRRMLVDSGATVTALSVQTARALSLDQRRSVIPVMIRTANGIVKADTAEVPRLQLGSIIVRKLPVVVSPAFGDTDVLGMNFLSQLQSWRVEGDVLILVPHAQ</sequence>
<keyword evidence="1" id="KW-1133">Transmembrane helix</keyword>
<dbReference type="STRING" id="1166340.SAMN05192583_0791"/>